<gene>
    <name evidence="1" type="ORF">SGCZBJ_17280</name>
</gene>
<sequence>MTHQEQRLLSALAWMCAQYLEDRDGELDHQSMSAGERAVDLLVGYGLLAPSGRGGTWTQAGQDLLNAID</sequence>
<keyword evidence="2" id="KW-1185">Reference proteome</keyword>
<evidence type="ECO:0000313" key="1">
    <source>
        <dbReference type="EMBL" id="PLR22803.1"/>
    </source>
</evidence>
<dbReference type="RefSeq" id="WP_101719226.1">
    <property type="nucleotide sequence ID" value="NZ_PJRS01000037.1"/>
</dbReference>
<proteinExistence type="predicted"/>
<dbReference type="EMBL" id="PJRS01000037">
    <property type="protein sequence ID" value="PLR22803.1"/>
    <property type="molecule type" value="Genomic_DNA"/>
</dbReference>
<dbReference type="OrthoDB" id="7579202at2"/>
<organism evidence="1 2">
    <name type="scientific">Caulobacter zeae</name>
    <dbReference type="NCBI Taxonomy" id="2055137"/>
    <lineage>
        <taxon>Bacteria</taxon>
        <taxon>Pseudomonadati</taxon>
        <taxon>Pseudomonadota</taxon>
        <taxon>Alphaproteobacteria</taxon>
        <taxon>Caulobacterales</taxon>
        <taxon>Caulobacteraceae</taxon>
        <taxon>Caulobacter</taxon>
    </lineage>
</organism>
<accession>A0A2N5D9R0</accession>
<name>A0A2N5D9R0_9CAUL</name>
<dbReference type="AlphaFoldDB" id="A0A2N5D9R0"/>
<reference evidence="1 2" key="1">
    <citation type="submission" date="2017-12" db="EMBL/GenBank/DDBJ databases">
        <title>The genome sequence of Caulobacter sp. 410.</title>
        <authorList>
            <person name="Gao J."/>
            <person name="Mao X."/>
            <person name="Sun J."/>
        </authorList>
    </citation>
    <scope>NUCLEOTIDE SEQUENCE [LARGE SCALE GENOMIC DNA]</scope>
    <source>
        <strain evidence="1 2">410</strain>
    </source>
</reference>
<dbReference type="Proteomes" id="UP000234479">
    <property type="component" value="Unassembled WGS sequence"/>
</dbReference>
<comment type="caution">
    <text evidence="1">The sequence shown here is derived from an EMBL/GenBank/DDBJ whole genome shotgun (WGS) entry which is preliminary data.</text>
</comment>
<evidence type="ECO:0000313" key="2">
    <source>
        <dbReference type="Proteomes" id="UP000234479"/>
    </source>
</evidence>
<protein>
    <submittedName>
        <fullName evidence="1">Uncharacterized protein</fullName>
    </submittedName>
</protein>